<dbReference type="Proteomes" id="UP000215086">
    <property type="component" value="Chromosome"/>
</dbReference>
<keyword evidence="2" id="KW-1185">Reference proteome</keyword>
<protein>
    <submittedName>
        <fullName evidence="1">Uncharacterized protein</fullName>
    </submittedName>
</protein>
<proteinExistence type="predicted"/>
<name>A0A286RJV4_9BACT</name>
<dbReference type="EMBL" id="CP018477">
    <property type="protein sequence ID" value="ASV76253.1"/>
    <property type="molecule type" value="Genomic_DNA"/>
</dbReference>
<gene>
    <name evidence="1" type="ORF">THTE_3652</name>
</gene>
<evidence type="ECO:0000313" key="1">
    <source>
        <dbReference type="EMBL" id="ASV76253.1"/>
    </source>
</evidence>
<organism evidence="1 2">
    <name type="scientific">Thermogutta terrifontis</name>
    <dbReference type="NCBI Taxonomy" id="1331910"/>
    <lineage>
        <taxon>Bacteria</taxon>
        <taxon>Pseudomonadati</taxon>
        <taxon>Planctomycetota</taxon>
        <taxon>Planctomycetia</taxon>
        <taxon>Pirellulales</taxon>
        <taxon>Thermoguttaceae</taxon>
        <taxon>Thermogutta</taxon>
    </lineage>
</organism>
<reference evidence="1 2" key="1">
    <citation type="journal article" name="Front. Microbiol.">
        <title>Sugar Metabolism of the First Thermophilic Planctomycete Thermogutta terrifontis: Comparative Genomic and Transcriptomic Approaches.</title>
        <authorList>
            <person name="Elcheninov A.G."/>
            <person name="Menzel P."/>
            <person name="Gudbergsdottir S.R."/>
            <person name="Slesarev A.I."/>
            <person name="Kadnikov V.V."/>
            <person name="Krogh A."/>
            <person name="Bonch-Osmolovskaya E.A."/>
            <person name="Peng X."/>
            <person name="Kublanov I.V."/>
        </authorList>
    </citation>
    <scope>NUCLEOTIDE SEQUENCE [LARGE SCALE GENOMIC DNA]</scope>
    <source>
        <strain evidence="1 2">R1</strain>
    </source>
</reference>
<accession>A0A286RJV4</accession>
<dbReference type="KEGG" id="ttf:THTE_3652"/>
<sequence length="49" mass="5567">MEKGLTGQTNEQRLAGWINARRAARRECRAIRHGNCWLSDIPSQNSSAR</sequence>
<dbReference type="AlphaFoldDB" id="A0A286RJV4"/>
<evidence type="ECO:0000313" key="2">
    <source>
        <dbReference type="Proteomes" id="UP000215086"/>
    </source>
</evidence>